<comment type="caution">
    <text evidence="1">The sequence shown here is derived from an EMBL/GenBank/DDBJ whole genome shotgun (WGS) entry which is preliminary data.</text>
</comment>
<sequence length="46" mass="5145">MPWRGLVAIKDRRTTSQDETRVRAGRTIRAPAMVSYTCSTNVCSMA</sequence>
<evidence type="ECO:0000313" key="1">
    <source>
        <dbReference type="EMBL" id="EJF43742.1"/>
    </source>
</evidence>
<protein>
    <submittedName>
        <fullName evidence="1">Uncharacterized protein</fullName>
    </submittedName>
</protein>
<organism evidence="1 2">
    <name type="scientific">Schaalia georgiae F0490</name>
    <dbReference type="NCBI Taxonomy" id="1125717"/>
    <lineage>
        <taxon>Bacteria</taxon>
        <taxon>Bacillati</taxon>
        <taxon>Actinomycetota</taxon>
        <taxon>Actinomycetes</taxon>
        <taxon>Actinomycetales</taxon>
        <taxon>Actinomycetaceae</taxon>
        <taxon>Schaalia</taxon>
    </lineage>
</organism>
<gene>
    <name evidence="1" type="ORF">HMPREF1317_2200</name>
</gene>
<dbReference type="AlphaFoldDB" id="J0NGE1"/>
<reference evidence="1 2" key="1">
    <citation type="submission" date="2012-05" db="EMBL/GenBank/DDBJ databases">
        <authorList>
            <person name="Harkins D.M."/>
            <person name="Madupu R."/>
            <person name="Durkin A.S."/>
            <person name="Torralba M."/>
            <person name="Methe B."/>
            <person name="Sutton G.G."/>
            <person name="Nelson K.E."/>
        </authorList>
    </citation>
    <scope>NUCLEOTIDE SEQUENCE [LARGE SCALE GENOMIC DNA]</scope>
    <source>
        <strain evidence="1 2">F0490</strain>
    </source>
</reference>
<evidence type="ECO:0000313" key="2">
    <source>
        <dbReference type="Proteomes" id="UP000004578"/>
    </source>
</evidence>
<name>J0NGE1_9ACTO</name>
<proteinExistence type="predicted"/>
<accession>J0NGE1</accession>
<dbReference type="EMBL" id="AKFS01000190">
    <property type="protein sequence ID" value="EJF43742.1"/>
    <property type="molecule type" value="Genomic_DNA"/>
</dbReference>
<keyword evidence="2" id="KW-1185">Reference proteome</keyword>
<dbReference type="Proteomes" id="UP000004578">
    <property type="component" value="Unassembled WGS sequence"/>
</dbReference>